<evidence type="ECO:0000313" key="1">
    <source>
        <dbReference type="EMBL" id="CAG8706856.1"/>
    </source>
</evidence>
<evidence type="ECO:0000313" key="2">
    <source>
        <dbReference type="Proteomes" id="UP000789525"/>
    </source>
</evidence>
<comment type="caution">
    <text evidence="1">The sequence shown here is derived from an EMBL/GenBank/DDBJ whole genome shotgun (WGS) entry which is preliminary data.</text>
</comment>
<organism evidence="1 2">
    <name type="scientific">Acaulospora colombiana</name>
    <dbReference type="NCBI Taxonomy" id="27376"/>
    <lineage>
        <taxon>Eukaryota</taxon>
        <taxon>Fungi</taxon>
        <taxon>Fungi incertae sedis</taxon>
        <taxon>Mucoromycota</taxon>
        <taxon>Glomeromycotina</taxon>
        <taxon>Glomeromycetes</taxon>
        <taxon>Diversisporales</taxon>
        <taxon>Acaulosporaceae</taxon>
        <taxon>Acaulospora</taxon>
    </lineage>
</organism>
<gene>
    <name evidence="1" type="ORF">ACOLOM_LOCUS10488</name>
</gene>
<protein>
    <submittedName>
        <fullName evidence="1">13307_t:CDS:1</fullName>
    </submittedName>
</protein>
<dbReference type="Proteomes" id="UP000789525">
    <property type="component" value="Unassembled WGS sequence"/>
</dbReference>
<sequence length="219" mass="24968">MSQWSNRFSVLDVHSTIEDSLSSNTEPPKIISETPSLPSLPEKIYIRSTTLKFSTHLDVLIKTLDTGVSLPIHALLDCGATGQFLDTRFVREHNLNTRKLPRAIPVYNVDGTLNQGGSIKEEVDVIMSYKDHTERVTFAVCDLGDKMAIIGHTWLYCHNPEINWQTGEVKLSRCPSKCHVYKQEKKERQKRRKITGTPPLLLEEEGDDLEPRSNPWEDR</sequence>
<name>A0ACA9PJ87_9GLOM</name>
<proteinExistence type="predicted"/>
<feature type="non-terminal residue" evidence="1">
    <location>
        <position position="219"/>
    </location>
</feature>
<reference evidence="1" key="1">
    <citation type="submission" date="2021-06" db="EMBL/GenBank/DDBJ databases">
        <authorList>
            <person name="Kallberg Y."/>
            <person name="Tangrot J."/>
            <person name="Rosling A."/>
        </authorList>
    </citation>
    <scope>NUCLEOTIDE SEQUENCE</scope>
    <source>
        <strain evidence="1">CL356</strain>
    </source>
</reference>
<accession>A0ACA9PJ87</accession>
<dbReference type="EMBL" id="CAJVPT010034081">
    <property type="protein sequence ID" value="CAG8706856.1"/>
    <property type="molecule type" value="Genomic_DNA"/>
</dbReference>
<keyword evidence="2" id="KW-1185">Reference proteome</keyword>